<accession>A0ABZ2KUX8</accession>
<dbReference type="PANTHER" id="PTHR42815">
    <property type="entry name" value="FAD-BINDING, PUTATIVE (AFU_ORTHOLOGUE AFUA_6G07600)-RELATED"/>
    <property type="match status" value="1"/>
</dbReference>
<reference evidence="1" key="1">
    <citation type="submission" date="2021-12" db="EMBL/GenBank/DDBJ databases">
        <title>Discovery of the Pendulisporaceae a myxobacterial family with distinct sporulation behavior and unique specialized metabolism.</title>
        <authorList>
            <person name="Garcia R."/>
            <person name="Popoff A."/>
            <person name="Bader C.D."/>
            <person name="Loehr J."/>
            <person name="Walesch S."/>
            <person name="Walt C."/>
            <person name="Boldt J."/>
            <person name="Bunk B."/>
            <person name="Haeckl F.J.F.P.J."/>
            <person name="Gunesch A.P."/>
            <person name="Birkelbach J."/>
            <person name="Nuebel U."/>
            <person name="Pietschmann T."/>
            <person name="Bach T."/>
            <person name="Mueller R."/>
        </authorList>
    </citation>
    <scope>NUCLEOTIDE SEQUENCE</scope>
    <source>
        <strain evidence="1">MSr11367</strain>
    </source>
</reference>
<organism evidence="1 2">
    <name type="scientific">Pendulispora rubella</name>
    <dbReference type="NCBI Taxonomy" id="2741070"/>
    <lineage>
        <taxon>Bacteria</taxon>
        <taxon>Pseudomonadati</taxon>
        <taxon>Myxococcota</taxon>
        <taxon>Myxococcia</taxon>
        <taxon>Myxococcales</taxon>
        <taxon>Sorangiineae</taxon>
        <taxon>Pendulisporaceae</taxon>
        <taxon>Pendulispora</taxon>
    </lineage>
</organism>
<dbReference type="EMBL" id="CP089983">
    <property type="protein sequence ID" value="WXB02494.1"/>
    <property type="molecule type" value="Genomic_DNA"/>
</dbReference>
<evidence type="ECO:0000313" key="2">
    <source>
        <dbReference type="Proteomes" id="UP001374803"/>
    </source>
</evidence>
<dbReference type="InterPro" id="IPR012349">
    <property type="entry name" value="Split_barrel_FMN-bd"/>
</dbReference>
<gene>
    <name evidence="1" type="ORF">LVJ94_36960</name>
</gene>
<name>A0ABZ2KUX8_9BACT</name>
<dbReference type="SUPFAM" id="SSF50475">
    <property type="entry name" value="FMN-binding split barrel"/>
    <property type="match status" value="1"/>
</dbReference>
<dbReference type="PANTHER" id="PTHR42815:SF2">
    <property type="entry name" value="FAD-BINDING, PUTATIVE (AFU_ORTHOLOGUE AFUA_6G07600)-RELATED"/>
    <property type="match status" value="1"/>
</dbReference>
<dbReference type="Gene3D" id="2.30.110.10">
    <property type="entry name" value="Electron Transport, Fmn-binding Protein, Chain A"/>
    <property type="match status" value="1"/>
</dbReference>
<dbReference type="RefSeq" id="WP_394832123.1">
    <property type="nucleotide sequence ID" value="NZ_CP089929.1"/>
</dbReference>
<evidence type="ECO:0000313" key="1">
    <source>
        <dbReference type="EMBL" id="WXB02494.1"/>
    </source>
</evidence>
<sequence length="314" mass="34425">MSASPFHAGERAIQERAGVREKIEAIGGKVIRDYMPDQHREFFVQLPFMLLSARDASMHPRASLLVGRPGFVHSPDPRTLRIDALPGAFSPVTLSVGDPIGLLGIQLETRRRNRMNGTITAIDGRGFTVHVDQSFGNCPQYIQSRAHGFVREPSEPSASTTRPEGARLSAEASAMVERADTFFIASGAADVREGLDVSHRGGKPGFVRREEHEGHTVLTWPEFRGNFYFNTLGNIAQNARTGLLFVDFDTGNCLSLAGEAEILWDTPELAAFAGAQRFVRFRVTSGLFLPDALPLRWSAPEQARELPATGSWPG</sequence>
<keyword evidence="2" id="KW-1185">Reference proteome</keyword>
<protein>
    <submittedName>
        <fullName evidence="1">Pyridoxamine 5'-phosphate oxidase family protein</fullName>
    </submittedName>
</protein>
<dbReference type="Proteomes" id="UP001374803">
    <property type="component" value="Chromosome"/>
</dbReference>
<proteinExistence type="predicted"/>